<dbReference type="Proteomes" id="UP000230233">
    <property type="component" value="Chromosome I"/>
</dbReference>
<proteinExistence type="predicted"/>
<name>A0A2G5VET8_9PELO</name>
<protein>
    <recommendedName>
        <fullName evidence="1">F-box domain-containing protein</fullName>
    </recommendedName>
</protein>
<evidence type="ECO:0000313" key="3">
    <source>
        <dbReference type="Proteomes" id="UP000230233"/>
    </source>
</evidence>
<dbReference type="Pfam" id="PF00646">
    <property type="entry name" value="F-box"/>
    <property type="match status" value="1"/>
</dbReference>
<evidence type="ECO:0000313" key="2">
    <source>
        <dbReference type="EMBL" id="PIC50200.1"/>
    </source>
</evidence>
<gene>
    <name evidence="2" type="primary">Cnig_chr_I.g12</name>
    <name evidence="2" type="ORF">B9Z55_000012</name>
</gene>
<organism evidence="2 3">
    <name type="scientific">Caenorhabditis nigoni</name>
    <dbReference type="NCBI Taxonomy" id="1611254"/>
    <lineage>
        <taxon>Eukaryota</taxon>
        <taxon>Metazoa</taxon>
        <taxon>Ecdysozoa</taxon>
        <taxon>Nematoda</taxon>
        <taxon>Chromadorea</taxon>
        <taxon>Rhabditida</taxon>
        <taxon>Rhabditina</taxon>
        <taxon>Rhabditomorpha</taxon>
        <taxon>Rhabditoidea</taxon>
        <taxon>Rhabditidae</taxon>
        <taxon>Peloderinae</taxon>
        <taxon>Caenorhabditis</taxon>
    </lineage>
</organism>
<sequence>MKLSNFPYLVQQEILHNIGYADLFMLSFVSKNLKKLIKSSQIPRFKSINSIVYEDNGGNPPQVFIHGRNIRDMILQFADHFTRYLTKYFRLNVNGTMIGFGHAGWPWAYGHPSEPVIESIHNYLPDLFGSSVQYRCRTSSKREWFFPRPIWFFPPLQNVSVLRISCDREKEDIKEVWNNFSLSPDLKHIDLSFMCQSVKHQDGLLIPLNEFTAQSEKLFPPECKLYQAESIETTQFYISTPAILSHFKGRQAILKCVILRSLCVIEFVNRWKSGEAFQKLEYLKVHKFNGGVTNVPQILDRIGAKYIDASKTPPRHNLPKVFIEYHDSKRNTLPITSHTYVVRESDNRVASVLIQGRWFKFGVWDKTEEEFLRMMK</sequence>
<comment type="caution">
    <text evidence="2">The sequence shown here is derived from an EMBL/GenBank/DDBJ whole genome shotgun (WGS) entry which is preliminary data.</text>
</comment>
<dbReference type="InterPro" id="IPR001810">
    <property type="entry name" value="F-box_dom"/>
</dbReference>
<dbReference type="PANTHER" id="PTHR21503:SF8">
    <property type="entry name" value="F-BOX ASSOCIATED DOMAIN-CONTAINING PROTEIN-RELATED"/>
    <property type="match status" value="1"/>
</dbReference>
<evidence type="ECO:0000259" key="1">
    <source>
        <dbReference type="PROSITE" id="PS50181"/>
    </source>
</evidence>
<reference evidence="3" key="1">
    <citation type="submission" date="2017-10" db="EMBL/GenBank/DDBJ databases">
        <title>Rapid genome shrinkage in a self-fertile nematode reveals novel sperm competition proteins.</title>
        <authorList>
            <person name="Yin D."/>
            <person name="Schwarz E.M."/>
            <person name="Thomas C.G."/>
            <person name="Felde R.L."/>
            <person name="Korf I.F."/>
            <person name="Cutter A.D."/>
            <person name="Schartner C.M."/>
            <person name="Ralston E.J."/>
            <person name="Meyer B.J."/>
            <person name="Haag E.S."/>
        </authorList>
    </citation>
    <scope>NUCLEOTIDE SEQUENCE [LARGE SCALE GENOMIC DNA]</scope>
    <source>
        <strain evidence="3">JU1422</strain>
    </source>
</reference>
<accession>A0A2G5VET8</accession>
<keyword evidence="3" id="KW-1185">Reference proteome</keyword>
<dbReference type="EMBL" id="PDUG01000001">
    <property type="protein sequence ID" value="PIC50200.1"/>
    <property type="molecule type" value="Genomic_DNA"/>
</dbReference>
<dbReference type="AlphaFoldDB" id="A0A2G5VET8"/>
<dbReference type="PANTHER" id="PTHR21503">
    <property type="entry name" value="F-BOX-CONTAINING HYPOTHETICAL PROTEIN C.ELEGANS"/>
    <property type="match status" value="1"/>
</dbReference>
<feature type="domain" description="F-box" evidence="1">
    <location>
        <begin position="1"/>
        <end position="48"/>
    </location>
</feature>
<dbReference type="PROSITE" id="PS50181">
    <property type="entry name" value="FBOX"/>
    <property type="match status" value="1"/>
</dbReference>